<keyword evidence="9" id="KW-1185">Reference proteome</keyword>
<dbReference type="InterPro" id="IPR003607">
    <property type="entry name" value="HD/PDEase_dom"/>
</dbReference>
<evidence type="ECO:0000313" key="9">
    <source>
        <dbReference type="Proteomes" id="UP000005439"/>
    </source>
</evidence>
<evidence type="ECO:0000256" key="3">
    <source>
        <dbReference type="ARBA" id="ARBA00022741"/>
    </source>
</evidence>
<dbReference type="InterPro" id="IPR051094">
    <property type="entry name" value="Diverse_Catalytic_Enzymes"/>
</dbReference>
<gene>
    <name evidence="8" type="ordered locus">Sulac_2980</name>
</gene>
<dbReference type="NCBIfam" id="TIGR00488">
    <property type="entry name" value="bis(5'-nucleosyl)-tetraphosphatase (symmetrical) YqeK"/>
    <property type="match status" value="1"/>
</dbReference>
<comment type="catalytic activity">
    <reaction evidence="6">
        <text>P(1),P(4)-bis(5'-adenosyl) tetraphosphate + H2O = 2 ADP + 2 H(+)</text>
        <dbReference type="Rhea" id="RHEA:24252"/>
        <dbReference type="ChEBI" id="CHEBI:15377"/>
        <dbReference type="ChEBI" id="CHEBI:15378"/>
        <dbReference type="ChEBI" id="CHEBI:58141"/>
        <dbReference type="ChEBI" id="CHEBI:456216"/>
        <dbReference type="EC" id="3.6.1.41"/>
    </reaction>
</comment>
<reference evidence="8 9" key="2">
    <citation type="journal article" date="2012" name="Stand. Genomic Sci.">
        <title>Complete genome sequence of the moderately thermophilic mineral-sulfide-oxidizing firmicute Sulfobacillus acidophilus type strain (NAL(T)).</title>
        <authorList>
            <person name="Anderson I."/>
            <person name="Chertkov O."/>
            <person name="Chen A."/>
            <person name="Saunders E."/>
            <person name="Lapidus A."/>
            <person name="Nolan M."/>
            <person name="Lucas S."/>
            <person name="Hammon N."/>
            <person name="Deshpande S."/>
            <person name="Cheng J.F."/>
            <person name="Han C."/>
            <person name="Tapia R."/>
            <person name="Goodwin L.A."/>
            <person name="Pitluck S."/>
            <person name="Liolios K."/>
            <person name="Pagani I."/>
            <person name="Ivanova N."/>
            <person name="Mikhailova N."/>
            <person name="Pati A."/>
            <person name="Palaniappan K."/>
            <person name="Land M."/>
            <person name="Pan C."/>
            <person name="Rohde M."/>
            <person name="Pukall R."/>
            <person name="Goker M."/>
            <person name="Detter J.C."/>
            <person name="Woyke T."/>
            <person name="Bristow J."/>
            <person name="Eisen J.A."/>
            <person name="Markowitz V."/>
            <person name="Hugenholtz P."/>
            <person name="Kyrpides N.C."/>
            <person name="Klenk H.P."/>
            <person name="Mavromatis K."/>
        </authorList>
    </citation>
    <scope>NUCLEOTIDE SEQUENCE [LARGE SCALE GENOMIC DNA]</scope>
    <source>
        <strain evidence="9">ATCC 700253 / DSM 10332 / NAL</strain>
    </source>
</reference>
<dbReference type="Proteomes" id="UP000005439">
    <property type="component" value="Chromosome"/>
</dbReference>
<feature type="domain" description="HD/PDEase" evidence="7">
    <location>
        <begin position="12"/>
        <end position="139"/>
    </location>
</feature>
<dbReference type="Gene3D" id="1.10.3210.10">
    <property type="entry name" value="Hypothetical protein af1432"/>
    <property type="match status" value="1"/>
</dbReference>
<evidence type="ECO:0000256" key="1">
    <source>
        <dbReference type="ARBA" id="ARBA00012506"/>
    </source>
</evidence>
<keyword evidence="4" id="KW-0378">Hydrolase</keyword>
<dbReference type="GO" id="GO:0046872">
    <property type="term" value="F:metal ion binding"/>
    <property type="evidence" value="ECO:0007669"/>
    <property type="project" value="UniProtKB-KW"/>
</dbReference>
<dbReference type="PANTHER" id="PTHR35795">
    <property type="entry name" value="SLR1885 PROTEIN"/>
    <property type="match status" value="1"/>
</dbReference>
<keyword evidence="2" id="KW-0479">Metal-binding</keyword>
<evidence type="ECO:0000313" key="8">
    <source>
        <dbReference type="EMBL" id="AEW06441.1"/>
    </source>
</evidence>
<dbReference type="CDD" id="cd00077">
    <property type="entry name" value="HDc"/>
    <property type="match status" value="1"/>
</dbReference>
<dbReference type="GO" id="GO:0000166">
    <property type="term" value="F:nucleotide binding"/>
    <property type="evidence" value="ECO:0007669"/>
    <property type="project" value="UniProtKB-KW"/>
</dbReference>
<dbReference type="InterPro" id="IPR006674">
    <property type="entry name" value="HD_domain"/>
</dbReference>
<dbReference type="KEGG" id="sap:Sulac_2980"/>
<keyword evidence="5" id="KW-0408">Iron</keyword>
<evidence type="ECO:0000256" key="4">
    <source>
        <dbReference type="ARBA" id="ARBA00022801"/>
    </source>
</evidence>
<evidence type="ECO:0000256" key="2">
    <source>
        <dbReference type="ARBA" id="ARBA00022723"/>
    </source>
</evidence>
<accession>G8U099</accession>
<evidence type="ECO:0000259" key="7">
    <source>
        <dbReference type="SMART" id="SM00471"/>
    </source>
</evidence>
<protein>
    <recommendedName>
        <fullName evidence="1">bis(5'-nucleosyl)-tetraphosphatase (symmetrical)</fullName>
        <ecNumber evidence="1">3.6.1.41</ecNumber>
    </recommendedName>
</protein>
<dbReference type="HOGENOM" id="CLU_089580_1_2_9"/>
<name>G8U099_SULAD</name>
<dbReference type="AlphaFoldDB" id="G8U099"/>
<reference evidence="9" key="1">
    <citation type="submission" date="2011-12" db="EMBL/GenBank/DDBJ databases">
        <title>The complete genome of chromosome of Sulfobacillus acidophilus DSM 10332.</title>
        <authorList>
            <person name="Lucas S."/>
            <person name="Han J."/>
            <person name="Lapidus A."/>
            <person name="Bruce D."/>
            <person name="Goodwin L."/>
            <person name="Pitluck S."/>
            <person name="Peters L."/>
            <person name="Kyrpides N."/>
            <person name="Mavromatis K."/>
            <person name="Ivanova N."/>
            <person name="Mikhailova N."/>
            <person name="Chertkov O."/>
            <person name="Saunders E."/>
            <person name="Detter J.C."/>
            <person name="Tapia R."/>
            <person name="Han C."/>
            <person name="Land M."/>
            <person name="Hauser L."/>
            <person name="Markowitz V."/>
            <person name="Cheng J.-F."/>
            <person name="Hugenholtz P."/>
            <person name="Woyke T."/>
            <person name="Wu D."/>
            <person name="Pukall R."/>
            <person name="Gehrich-Schroeter G."/>
            <person name="Schneider S."/>
            <person name="Klenk H.-P."/>
            <person name="Eisen J.A."/>
        </authorList>
    </citation>
    <scope>NUCLEOTIDE SEQUENCE [LARGE SCALE GENOMIC DNA]</scope>
    <source>
        <strain evidence="9">ATCC 700253 / DSM 10332 / NAL</strain>
    </source>
</reference>
<dbReference type="SUPFAM" id="SSF109604">
    <property type="entry name" value="HD-domain/PDEase-like"/>
    <property type="match status" value="1"/>
</dbReference>
<proteinExistence type="predicted"/>
<sequence>MHPRLIDRFNRLTRHRQEHIERVVAVMEKLAEAHHLDREAARLAGYGHDLARELARSELLAEAERLGISYGPEERAEPLLLHGPVAARWLKDLSLGNPDVWQAIQYHTTAAPGLSPLAKALFVADGVEPGRRYNGRDVLERLAYENLEKAYAAVLQSTLQYLDARHLPWHPLTQGALAELNGTAYAPE</sequence>
<dbReference type="GO" id="GO:0008803">
    <property type="term" value="F:bis(5'-nucleosyl)-tetraphosphatase (symmetrical) activity"/>
    <property type="evidence" value="ECO:0007669"/>
    <property type="project" value="UniProtKB-EC"/>
</dbReference>
<dbReference type="EC" id="3.6.1.41" evidence="1"/>
<dbReference type="SMART" id="SM00471">
    <property type="entry name" value="HDc"/>
    <property type="match status" value="1"/>
</dbReference>
<evidence type="ECO:0000256" key="5">
    <source>
        <dbReference type="ARBA" id="ARBA00023004"/>
    </source>
</evidence>
<dbReference type="InterPro" id="IPR005249">
    <property type="entry name" value="YqeK"/>
</dbReference>
<dbReference type="PANTHER" id="PTHR35795:SF1">
    <property type="entry name" value="BIS(5'-NUCLEOSYL)-TETRAPHOSPHATASE, SYMMETRICAL"/>
    <property type="match status" value="1"/>
</dbReference>
<organism evidence="8 9">
    <name type="scientific">Sulfobacillus acidophilus (strain ATCC 700253 / DSM 10332 / NAL)</name>
    <dbReference type="NCBI Taxonomy" id="679936"/>
    <lineage>
        <taxon>Bacteria</taxon>
        <taxon>Bacillati</taxon>
        <taxon>Bacillota</taxon>
        <taxon>Clostridia</taxon>
        <taxon>Eubacteriales</taxon>
        <taxon>Clostridiales Family XVII. Incertae Sedis</taxon>
        <taxon>Sulfobacillus</taxon>
    </lineage>
</organism>
<evidence type="ECO:0000256" key="6">
    <source>
        <dbReference type="ARBA" id="ARBA00049417"/>
    </source>
</evidence>
<dbReference type="STRING" id="679936.Sulac_2980"/>
<dbReference type="Pfam" id="PF01966">
    <property type="entry name" value="HD"/>
    <property type="match status" value="1"/>
</dbReference>
<dbReference type="EMBL" id="CP003179">
    <property type="protein sequence ID" value="AEW06441.1"/>
    <property type="molecule type" value="Genomic_DNA"/>
</dbReference>
<keyword evidence="3" id="KW-0547">Nucleotide-binding</keyword>
<dbReference type="PATRIC" id="fig|679936.5.peg.3075"/>